<evidence type="ECO:0000313" key="2">
    <source>
        <dbReference type="Proteomes" id="UP000266861"/>
    </source>
</evidence>
<dbReference type="AlphaFoldDB" id="A0A397HAQ0"/>
<protein>
    <submittedName>
        <fullName evidence="1">Uncharacterized protein</fullName>
    </submittedName>
</protein>
<dbReference type="Proteomes" id="UP000266861">
    <property type="component" value="Unassembled WGS sequence"/>
</dbReference>
<sequence>MLIGKEISWRHIKGSKMRVDFAEQTLSKEVEDTLTLIEELKEISKEIRNFIKYLRIYRQIMHSKINFQLLEDPRIKTLKKIRDWFINGDIQKKKPREWISTQCQFDLIISINGFLEMLSFLFKKYPCSMVQSKRILQDTLEGLFRTIRELGRDSSTQTLKSYGHVLNKYRITALVSSEIKSFNYGNASCNGHGINYRKNKEEFFINNKDNSKYQERLIQLSSFSRIVFENLLLDNLFMSKIEIPLEAYNENVKQENNNVLYFQSERNNLIKTILYQDSINKLLEKWRNIIKKIAYEAIPKKIRVQWLANWKMNLEGSSTQRLVAYLILQKVIKFTFSTNTEQKNLYSVDPQLISNTIINFELAEASKFSYITGWVIYKLIKSDNIMKSHPKYEFICIYLKVLSSEKVVYDLLCNLSLLESFNILINITNQKLYTSTENNKLTDEDKDFLYKRIIIIYMKSRQKSWRRFNEFIPEKGISSLRENLKAMKKNTKKIENYTSIKKSRHQLYSDGTFTWIKLASNMGTPEKY</sequence>
<name>A0A397HAQ0_9GLOM</name>
<keyword evidence="2" id="KW-1185">Reference proteome</keyword>
<accession>A0A397HAQ0</accession>
<evidence type="ECO:0000313" key="1">
    <source>
        <dbReference type="EMBL" id="RHZ58754.1"/>
    </source>
</evidence>
<comment type="caution">
    <text evidence="1">The sequence shown here is derived from an EMBL/GenBank/DDBJ whole genome shotgun (WGS) entry which is preliminary data.</text>
</comment>
<reference evidence="1 2" key="1">
    <citation type="submission" date="2018-08" db="EMBL/GenBank/DDBJ databases">
        <title>Genome and evolution of the arbuscular mycorrhizal fungus Diversispora epigaea (formerly Glomus versiforme) and its bacterial endosymbionts.</title>
        <authorList>
            <person name="Sun X."/>
            <person name="Fei Z."/>
            <person name="Harrison M."/>
        </authorList>
    </citation>
    <scope>NUCLEOTIDE SEQUENCE [LARGE SCALE GENOMIC DNA]</scope>
    <source>
        <strain evidence="1 2">IT104</strain>
    </source>
</reference>
<gene>
    <name evidence="1" type="ORF">Glove_368g17</name>
</gene>
<dbReference type="EMBL" id="PQFF01000334">
    <property type="protein sequence ID" value="RHZ58754.1"/>
    <property type="molecule type" value="Genomic_DNA"/>
</dbReference>
<proteinExistence type="predicted"/>
<organism evidence="1 2">
    <name type="scientific">Diversispora epigaea</name>
    <dbReference type="NCBI Taxonomy" id="1348612"/>
    <lineage>
        <taxon>Eukaryota</taxon>
        <taxon>Fungi</taxon>
        <taxon>Fungi incertae sedis</taxon>
        <taxon>Mucoromycota</taxon>
        <taxon>Glomeromycotina</taxon>
        <taxon>Glomeromycetes</taxon>
        <taxon>Diversisporales</taxon>
        <taxon>Diversisporaceae</taxon>
        <taxon>Diversispora</taxon>
    </lineage>
</organism>